<dbReference type="EMBL" id="CP006577">
    <property type="protein sequence ID" value="AIG98308.1"/>
    <property type="molecule type" value="Genomic_DNA"/>
</dbReference>
<dbReference type="Proteomes" id="UP000028501">
    <property type="component" value="Chromosome"/>
</dbReference>
<organism evidence="1 2">
    <name type="scientific">Archaeoglobus fulgidus DSM 8774</name>
    <dbReference type="NCBI Taxonomy" id="1344584"/>
    <lineage>
        <taxon>Archaea</taxon>
        <taxon>Methanobacteriati</taxon>
        <taxon>Methanobacteriota</taxon>
        <taxon>Archaeoglobi</taxon>
        <taxon>Archaeoglobales</taxon>
        <taxon>Archaeoglobaceae</taxon>
        <taxon>Archaeoglobus</taxon>
    </lineage>
</organism>
<dbReference type="Pfam" id="PF09959">
    <property type="entry name" value="DUF2193"/>
    <property type="match status" value="1"/>
</dbReference>
<evidence type="ECO:0000313" key="1">
    <source>
        <dbReference type="EMBL" id="AIG98308.1"/>
    </source>
</evidence>
<sequence length="500" mass="55979">MAEEVIEKMVKEAMAAQWADVNVIKEKRGKEFVIDDVKPYVDAVNQMKAVGNQSKAVIRLHVDSVNAHYEILRSLTKTVRPEDDPFVEHYQTPAIMEILYEEDESFRKSVEKFIEGIEKAEALIGLEVVRRYGGFYGPTCVVDFALIPGSTSNIVNRILKTVDIPKEHAQAILASKSWGMNTSYGFGEVFAKEIENGATLSDAIKKEIEMIKLVYDQPTEAQAKLMDEHGHQSFDVRKYMSEYKSRMKGAVKEAMDDGVHYGNIVTVPAYCVGDAAHHIAQSTFNMCKDDVVMAVIEATSAVMDSTLNANLDKFKSEYQPLSVATGAGAVAVEYILELDGFNAPMIVDLLTKRFHNYVQLYPTRGGAAELHNHDFMDMIYRGWKYLDKARRDRNGVETKLVPKVGGFEVNLDPIHENEVLMNPQRYAYPGCAISVRFSALMRLADYPCLLTSEPVTATMMTNIIALHKESPASPARVCKDCATAALVDFRHAYCQWKEAV</sequence>
<reference evidence="1 2" key="1">
    <citation type="submission" date="2013-07" db="EMBL/GenBank/DDBJ databases">
        <title>Genome of Archaeoglobus fulgidus.</title>
        <authorList>
            <person name="Fiebig A."/>
            <person name="Birkeland N.-K."/>
        </authorList>
    </citation>
    <scope>NUCLEOTIDE SEQUENCE [LARGE SCALE GENOMIC DNA]</scope>
    <source>
        <strain evidence="1 2">DSM 8774</strain>
    </source>
</reference>
<evidence type="ECO:0008006" key="3">
    <source>
        <dbReference type="Google" id="ProtNLM"/>
    </source>
</evidence>
<name>A0A075WL58_ARCFL</name>
<dbReference type="AlphaFoldDB" id="A0A075WL58"/>
<evidence type="ECO:0000313" key="2">
    <source>
        <dbReference type="Proteomes" id="UP000028501"/>
    </source>
</evidence>
<protein>
    <recommendedName>
        <fullName evidence="3">DUF2193 domain-containing protein</fullName>
    </recommendedName>
</protein>
<accession>A0A075WL58</accession>
<dbReference type="HOGENOM" id="CLU_560960_0_0_2"/>
<dbReference type="RefSeq" id="WP_010878925.1">
    <property type="nucleotide sequence ID" value="NZ_CP006577.1"/>
</dbReference>
<dbReference type="InterPro" id="IPR018694">
    <property type="entry name" value="DUF2193"/>
</dbReference>
<dbReference type="KEGG" id="afg:AFULGI_00015420"/>
<gene>
    <name evidence="1" type="ORF">AFULGI_00015420</name>
</gene>
<proteinExistence type="predicted"/>
<dbReference type="GeneID" id="24795040"/>